<name>A0A1L6RCV4_9LACO</name>
<accession>A0A1L6RCV4</accession>
<evidence type="ECO:0000313" key="3">
    <source>
        <dbReference type="EMBL" id="APS42361.1"/>
    </source>
</evidence>
<dbReference type="AlphaFoldDB" id="A0A1L6RCV4"/>
<keyword evidence="2" id="KW-0472">Membrane</keyword>
<evidence type="ECO:0000313" key="4">
    <source>
        <dbReference type="Proteomes" id="UP000185473"/>
    </source>
</evidence>
<dbReference type="Proteomes" id="UP000185473">
    <property type="component" value="Chromosome"/>
</dbReference>
<dbReference type="EMBL" id="CP014332">
    <property type="protein sequence ID" value="APS42361.1"/>
    <property type="molecule type" value="Genomic_DNA"/>
</dbReference>
<dbReference type="KEGG" id="wjo:FOL01_1502"/>
<sequence length="237" mass="25703">MHKRQITMIIGIMAVAALVAVFAIVFNSTPNEKEAVAATSSQSSKTVDKKKQSTSQSSQKVASKKDDAKSSSTTDVKKTLDVKKLLKGQSNVPDVASVNQKGNELTVVLADDGTQSLNDFMKAYAKATTLVLKSANEQPKISTVTVARQVKLEDGLEYAVAGKWQKDQLTAVNKLAVDPAIKDVLLSASHYSIGGSVWDAFSQQQKNDYQNHQQDGQVEATDNDFNKWVQAGIEKNK</sequence>
<evidence type="ECO:0000256" key="1">
    <source>
        <dbReference type="SAM" id="MobiDB-lite"/>
    </source>
</evidence>
<keyword evidence="2" id="KW-1133">Transmembrane helix</keyword>
<keyword evidence="2" id="KW-0812">Transmembrane</keyword>
<gene>
    <name evidence="3" type="ORF">FOL01_1502</name>
</gene>
<reference evidence="3 4" key="1">
    <citation type="submission" date="2016-02" db="EMBL/GenBank/DDBJ databases">
        <title>Complete Genome Sequence of Weissella jogaejeotgali FOL01.</title>
        <authorList>
            <person name="Lee J.-H."/>
            <person name="Ku H.-J."/>
        </authorList>
    </citation>
    <scope>NUCLEOTIDE SEQUENCE [LARGE SCALE GENOMIC DNA]</scope>
    <source>
        <strain evidence="3 4">FOL01</strain>
    </source>
</reference>
<protein>
    <submittedName>
        <fullName evidence="3">Uncharacterized protein</fullName>
    </submittedName>
</protein>
<proteinExistence type="predicted"/>
<dbReference type="RefSeq" id="WP_075270109.1">
    <property type="nucleotide sequence ID" value="NZ_CP014332.1"/>
</dbReference>
<dbReference type="OrthoDB" id="2149734at2"/>
<feature type="transmembrane region" description="Helical" evidence="2">
    <location>
        <begin position="7"/>
        <end position="26"/>
    </location>
</feature>
<organism evidence="3 4">
    <name type="scientific">Weissella jogaejeotgali</name>
    <dbReference type="NCBI Taxonomy" id="1631871"/>
    <lineage>
        <taxon>Bacteria</taxon>
        <taxon>Bacillati</taxon>
        <taxon>Bacillota</taxon>
        <taxon>Bacilli</taxon>
        <taxon>Lactobacillales</taxon>
        <taxon>Lactobacillaceae</taxon>
        <taxon>Weissella</taxon>
    </lineage>
</organism>
<feature type="compositionally biased region" description="Basic and acidic residues" evidence="1">
    <location>
        <begin position="63"/>
        <end position="74"/>
    </location>
</feature>
<feature type="region of interest" description="Disordered" evidence="1">
    <location>
        <begin position="36"/>
        <end position="74"/>
    </location>
</feature>
<keyword evidence="4" id="KW-1185">Reference proteome</keyword>
<evidence type="ECO:0000256" key="2">
    <source>
        <dbReference type="SAM" id="Phobius"/>
    </source>
</evidence>